<evidence type="ECO:0000313" key="2">
    <source>
        <dbReference type="EMBL" id="KAK0389746.1"/>
    </source>
</evidence>
<proteinExistence type="predicted"/>
<accession>A0AA39L9M4</accession>
<gene>
    <name evidence="2" type="ORF">NLU13_3319</name>
</gene>
<dbReference type="AlphaFoldDB" id="A0AA39L9M4"/>
<organism evidence="2 3">
    <name type="scientific">Sarocladium strictum</name>
    <name type="common">Black bundle disease fungus</name>
    <name type="synonym">Acremonium strictum</name>
    <dbReference type="NCBI Taxonomy" id="5046"/>
    <lineage>
        <taxon>Eukaryota</taxon>
        <taxon>Fungi</taxon>
        <taxon>Dikarya</taxon>
        <taxon>Ascomycota</taxon>
        <taxon>Pezizomycotina</taxon>
        <taxon>Sordariomycetes</taxon>
        <taxon>Hypocreomycetidae</taxon>
        <taxon>Hypocreales</taxon>
        <taxon>Sarocladiaceae</taxon>
        <taxon>Sarocladium</taxon>
    </lineage>
</organism>
<evidence type="ECO:0000313" key="3">
    <source>
        <dbReference type="Proteomes" id="UP001175261"/>
    </source>
</evidence>
<protein>
    <submittedName>
        <fullName evidence="2">Uncharacterized protein</fullName>
    </submittedName>
</protein>
<dbReference type="Proteomes" id="UP001175261">
    <property type="component" value="Unassembled WGS sequence"/>
</dbReference>
<reference evidence="2" key="1">
    <citation type="submission" date="2022-10" db="EMBL/GenBank/DDBJ databases">
        <title>Determination and structural analysis of whole genome sequence of Sarocladium strictum F4-1.</title>
        <authorList>
            <person name="Hu L."/>
            <person name="Jiang Y."/>
        </authorList>
    </citation>
    <scope>NUCLEOTIDE SEQUENCE</scope>
    <source>
        <strain evidence="2">F4-1</strain>
    </source>
</reference>
<sequence length="128" mass="14323">MRELARNCTRGDLSRAYTALAKLCDDTRKENAGLEHAIMDRSLDNVPTDHDSRIIVRWPSSDAATSAAESKVQSQQRRSSSSSSKRYSWLRKDLGVDGFFLGSIFAERAVRFALSGLLFTTLTSFIFL</sequence>
<feature type="region of interest" description="Disordered" evidence="1">
    <location>
        <begin position="61"/>
        <end position="86"/>
    </location>
</feature>
<comment type="caution">
    <text evidence="2">The sequence shown here is derived from an EMBL/GenBank/DDBJ whole genome shotgun (WGS) entry which is preliminary data.</text>
</comment>
<dbReference type="EMBL" id="JAPDFR010000002">
    <property type="protein sequence ID" value="KAK0389746.1"/>
    <property type="molecule type" value="Genomic_DNA"/>
</dbReference>
<name>A0AA39L9M4_SARSR</name>
<keyword evidence="3" id="KW-1185">Reference proteome</keyword>
<feature type="compositionally biased region" description="Low complexity" evidence="1">
    <location>
        <begin position="70"/>
        <end position="86"/>
    </location>
</feature>
<evidence type="ECO:0000256" key="1">
    <source>
        <dbReference type="SAM" id="MobiDB-lite"/>
    </source>
</evidence>